<comment type="caution">
    <text evidence="2">The sequence shown here is derived from an EMBL/GenBank/DDBJ whole genome shotgun (WGS) entry which is preliminary data.</text>
</comment>
<evidence type="ECO:0000256" key="1">
    <source>
        <dbReference type="PROSITE-ProRule" id="PRU00182"/>
    </source>
</evidence>
<dbReference type="SUPFAM" id="SSF55174">
    <property type="entry name" value="Alpha-L RNA-binding motif"/>
    <property type="match status" value="1"/>
</dbReference>
<keyword evidence="1" id="KW-0694">RNA-binding</keyword>
<dbReference type="Proteomes" id="UP000636755">
    <property type="component" value="Unassembled WGS sequence"/>
</dbReference>
<gene>
    <name evidence="2" type="ORF">H8R91_11550</name>
</gene>
<accession>A0ABR7HNR6</accession>
<dbReference type="RefSeq" id="WP_022234750.1">
    <property type="nucleotide sequence ID" value="NZ_JACOPS010000007.1"/>
</dbReference>
<sequence>MKDKKISIDTEFIKLQDLLKLAGLCDTGGMAKMIIQNGDVTVNGEVCTMRGKKMRKGDFAEFDGEKITVI</sequence>
<dbReference type="InterPro" id="IPR036986">
    <property type="entry name" value="S4_RNA-bd_sf"/>
</dbReference>
<protein>
    <submittedName>
        <fullName evidence="2">RNA-binding S4 domain-containing protein</fullName>
    </submittedName>
</protein>
<dbReference type="CDD" id="cd00165">
    <property type="entry name" value="S4"/>
    <property type="match status" value="1"/>
</dbReference>
<dbReference type="Gene3D" id="3.10.290.10">
    <property type="entry name" value="RNA-binding S4 domain"/>
    <property type="match status" value="1"/>
</dbReference>
<organism evidence="2 3">
    <name type="scientific">Ruminococcus intestinalis</name>
    <dbReference type="NCBI Taxonomy" id="2763066"/>
    <lineage>
        <taxon>Bacteria</taxon>
        <taxon>Bacillati</taxon>
        <taxon>Bacillota</taxon>
        <taxon>Clostridia</taxon>
        <taxon>Eubacteriales</taxon>
        <taxon>Oscillospiraceae</taxon>
        <taxon>Ruminococcus</taxon>
    </lineage>
</organism>
<proteinExistence type="predicted"/>
<name>A0ABR7HNR6_9FIRM</name>
<dbReference type="EMBL" id="JACOPS010000007">
    <property type="protein sequence ID" value="MBC5729144.1"/>
    <property type="molecule type" value="Genomic_DNA"/>
</dbReference>
<dbReference type="Pfam" id="PF13275">
    <property type="entry name" value="S4_2"/>
    <property type="match status" value="1"/>
</dbReference>
<dbReference type="PROSITE" id="PS50889">
    <property type="entry name" value="S4"/>
    <property type="match status" value="1"/>
</dbReference>
<evidence type="ECO:0000313" key="2">
    <source>
        <dbReference type="EMBL" id="MBC5729144.1"/>
    </source>
</evidence>
<keyword evidence="3" id="KW-1185">Reference proteome</keyword>
<reference evidence="2 3" key="1">
    <citation type="submission" date="2020-08" db="EMBL/GenBank/DDBJ databases">
        <title>Genome public.</title>
        <authorList>
            <person name="Liu C."/>
            <person name="Sun Q."/>
        </authorList>
    </citation>
    <scope>NUCLEOTIDE SEQUENCE [LARGE SCALE GENOMIC DNA]</scope>
    <source>
        <strain evidence="2 3">NSJ-71</strain>
    </source>
</reference>
<evidence type="ECO:0000313" key="3">
    <source>
        <dbReference type="Proteomes" id="UP000636755"/>
    </source>
</evidence>